<accession>A0A1X6P8I3</accession>
<evidence type="ECO:0000256" key="4">
    <source>
        <dbReference type="ARBA" id="ARBA00023136"/>
    </source>
</evidence>
<dbReference type="AlphaFoldDB" id="A0A1X6P8I3"/>
<feature type="transmembrane region" description="Helical" evidence="5">
    <location>
        <begin position="141"/>
        <end position="165"/>
    </location>
</feature>
<evidence type="ECO:0000256" key="3">
    <source>
        <dbReference type="ARBA" id="ARBA00022989"/>
    </source>
</evidence>
<evidence type="ECO:0000313" key="8">
    <source>
        <dbReference type="Proteomes" id="UP000218209"/>
    </source>
</evidence>
<keyword evidence="8" id="KW-1185">Reference proteome</keyword>
<organism evidence="7 8">
    <name type="scientific">Porphyra umbilicalis</name>
    <name type="common">Purple laver</name>
    <name type="synonym">Red alga</name>
    <dbReference type="NCBI Taxonomy" id="2786"/>
    <lineage>
        <taxon>Eukaryota</taxon>
        <taxon>Rhodophyta</taxon>
        <taxon>Bangiophyceae</taxon>
        <taxon>Bangiales</taxon>
        <taxon>Bangiaceae</taxon>
        <taxon>Porphyra</taxon>
    </lineage>
</organism>
<dbReference type="InterPro" id="IPR037185">
    <property type="entry name" value="EmrE-like"/>
</dbReference>
<dbReference type="GO" id="GO:0016020">
    <property type="term" value="C:membrane"/>
    <property type="evidence" value="ECO:0007669"/>
    <property type="project" value="UniProtKB-SubCell"/>
</dbReference>
<reference evidence="7 8" key="1">
    <citation type="submission" date="2017-03" db="EMBL/GenBank/DDBJ databases">
        <title>WGS assembly of Porphyra umbilicalis.</title>
        <authorList>
            <person name="Brawley S.H."/>
            <person name="Blouin N.A."/>
            <person name="Ficko-Blean E."/>
            <person name="Wheeler G.L."/>
            <person name="Lohr M."/>
            <person name="Goodson H.V."/>
            <person name="Jenkins J.W."/>
            <person name="Blaby-Haas C.E."/>
            <person name="Helliwell K.E."/>
            <person name="Chan C."/>
            <person name="Marriage T."/>
            <person name="Bhattacharya D."/>
            <person name="Klein A.S."/>
            <person name="Badis Y."/>
            <person name="Brodie J."/>
            <person name="Cao Y."/>
            <person name="Collen J."/>
            <person name="Dittami S.M."/>
            <person name="Gachon C.M."/>
            <person name="Green B.R."/>
            <person name="Karpowicz S."/>
            <person name="Kim J.W."/>
            <person name="Kudahl U."/>
            <person name="Lin S."/>
            <person name="Michel G."/>
            <person name="Mittag M."/>
            <person name="Olson B.J."/>
            <person name="Pangilinan J."/>
            <person name="Peng Y."/>
            <person name="Qiu H."/>
            <person name="Shu S."/>
            <person name="Singer J.T."/>
            <person name="Smith A.G."/>
            <person name="Sprecher B.N."/>
            <person name="Wagner V."/>
            <person name="Wang W."/>
            <person name="Wang Z.-Y."/>
            <person name="Yan J."/>
            <person name="Yarish C."/>
            <person name="Zoeuner-Riek S."/>
            <person name="Zhuang Y."/>
            <person name="Zou Y."/>
            <person name="Lindquist E.A."/>
            <person name="Grimwood J."/>
            <person name="Barry K."/>
            <person name="Rokhsar D.S."/>
            <person name="Schmutz J."/>
            <person name="Stiller J.W."/>
            <person name="Grossman A.R."/>
            <person name="Prochnik S.E."/>
        </authorList>
    </citation>
    <scope>NUCLEOTIDE SEQUENCE [LARGE SCALE GENOMIC DNA]</scope>
    <source>
        <strain evidence="7">4086291</strain>
    </source>
</reference>
<dbReference type="EMBL" id="KV918845">
    <property type="protein sequence ID" value="OSX77158.1"/>
    <property type="molecule type" value="Genomic_DNA"/>
</dbReference>
<feature type="domain" description="Sugar phosphate transporter" evidence="6">
    <location>
        <begin position="2"/>
        <end position="254"/>
    </location>
</feature>
<dbReference type="InterPro" id="IPR050186">
    <property type="entry name" value="TPT_transporter"/>
</dbReference>
<evidence type="ECO:0000256" key="1">
    <source>
        <dbReference type="ARBA" id="ARBA00004141"/>
    </source>
</evidence>
<evidence type="ECO:0000256" key="5">
    <source>
        <dbReference type="SAM" id="Phobius"/>
    </source>
</evidence>
<feature type="transmembrane region" description="Helical" evidence="5">
    <location>
        <begin position="238"/>
        <end position="256"/>
    </location>
</feature>
<evidence type="ECO:0000313" key="7">
    <source>
        <dbReference type="EMBL" id="OSX77158.1"/>
    </source>
</evidence>
<evidence type="ECO:0000259" key="6">
    <source>
        <dbReference type="Pfam" id="PF03151"/>
    </source>
</evidence>
<dbReference type="Pfam" id="PF03151">
    <property type="entry name" value="TPT"/>
    <property type="match status" value="1"/>
</dbReference>
<keyword evidence="2 5" id="KW-0812">Transmembrane</keyword>
<proteinExistence type="predicted"/>
<dbReference type="OrthoDB" id="6418713at2759"/>
<keyword evidence="3 5" id="KW-1133">Transmembrane helix</keyword>
<protein>
    <recommendedName>
        <fullName evidence="6">Sugar phosphate transporter domain-containing protein</fullName>
    </recommendedName>
</protein>
<dbReference type="PANTHER" id="PTHR11132">
    <property type="entry name" value="SOLUTE CARRIER FAMILY 35"/>
    <property type="match status" value="1"/>
</dbReference>
<gene>
    <name evidence="7" type="ORF">BU14_0159s0013</name>
</gene>
<sequence length="286" mass="30124">MSALWVLRLKKTPVFNKRLVKVAAPLAGLHAAGFLLTNMSLGKVSVAFTHTVKATEPFFSVALTPSILGDIPTWGILISLLPIVGGVALASFTEASFNWAGFLSAVGSNVAFQSRNVLSKKLTRDEGPGGSRDDRLDNVNLFAVITILALVVLAPLTLAMEGVVLSTAAATPAVTKLAAGVLPRWLVVGGLCRCADVLASYMILQRVSPVTHSVGNCVKRAVVIVSSILFFKTRMQPLNIAGTVLALCGVLCYSVIVSACKQNTFGKENTLCRPVYGEVLEDGAGI</sequence>
<keyword evidence="4 5" id="KW-0472">Membrane</keyword>
<name>A0A1X6P8I3_PORUM</name>
<evidence type="ECO:0000256" key="2">
    <source>
        <dbReference type="ARBA" id="ARBA00022692"/>
    </source>
</evidence>
<dbReference type="InterPro" id="IPR004853">
    <property type="entry name" value="Sugar_P_trans_dom"/>
</dbReference>
<feature type="transmembrane region" description="Helical" evidence="5">
    <location>
        <begin position="73"/>
        <end position="92"/>
    </location>
</feature>
<comment type="subcellular location">
    <subcellularLocation>
        <location evidence="1">Membrane</location>
        <topology evidence="1">Multi-pass membrane protein</topology>
    </subcellularLocation>
</comment>
<dbReference type="Proteomes" id="UP000218209">
    <property type="component" value="Unassembled WGS sequence"/>
</dbReference>
<dbReference type="SUPFAM" id="SSF103481">
    <property type="entry name" value="Multidrug resistance efflux transporter EmrE"/>
    <property type="match status" value="2"/>
</dbReference>